<evidence type="ECO:0000256" key="1">
    <source>
        <dbReference type="SAM" id="SignalP"/>
    </source>
</evidence>
<evidence type="ECO:0008006" key="4">
    <source>
        <dbReference type="Google" id="ProtNLM"/>
    </source>
</evidence>
<protein>
    <recommendedName>
        <fullName evidence="4">Secreted protein</fullName>
    </recommendedName>
</protein>
<organism evidence="2 3">
    <name type="scientific">Ancylostoma ceylanicum</name>
    <dbReference type="NCBI Taxonomy" id="53326"/>
    <lineage>
        <taxon>Eukaryota</taxon>
        <taxon>Metazoa</taxon>
        <taxon>Ecdysozoa</taxon>
        <taxon>Nematoda</taxon>
        <taxon>Chromadorea</taxon>
        <taxon>Rhabditida</taxon>
        <taxon>Rhabditina</taxon>
        <taxon>Rhabditomorpha</taxon>
        <taxon>Strongyloidea</taxon>
        <taxon>Ancylostomatidae</taxon>
        <taxon>Ancylostomatinae</taxon>
        <taxon>Ancylostoma</taxon>
    </lineage>
</organism>
<gene>
    <name evidence="2" type="primary">Acey_s0015.g2876</name>
    <name evidence="2" type="ORF">Y032_0015g2876</name>
</gene>
<accession>A0A016V996</accession>
<feature type="signal peptide" evidence="1">
    <location>
        <begin position="1"/>
        <end position="28"/>
    </location>
</feature>
<dbReference type="Proteomes" id="UP000024635">
    <property type="component" value="Unassembled WGS sequence"/>
</dbReference>
<proteinExistence type="predicted"/>
<keyword evidence="1" id="KW-0732">Signal</keyword>
<evidence type="ECO:0000313" key="2">
    <source>
        <dbReference type="EMBL" id="EYC23861.1"/>
    </source>
</evidence>
<sequence>MMVLIKFSSTVVFLSVLRYLFRVELVRCSFTQVLSERPVSPNCGKVCYVFYFVRQRYWIPVHFTCECFRDQCHRF</sequence>
<evidence type="ECO:0000313" key="3">
    <source>
        <dbReference type="Proteomes" id="UP000024635"/>
    </source>
</evidence>
<dbReference type="AlphaFoldDB" id="A0A016V996"/>
<name>A0A016V996_9BILA</name>
<dbReference type="EMBL" id="JARK01001351">
    <property type="protein sequence ID" value="EYC23861.1"/>
    <property type="molecule type" value="Genomic_DNA"/>
</dbReference>
<comment type="caution">
    <text evidence="2">The sequence shown here is derived from an EMBL/GenBank/DDBJ whole genome shotgun (WGS) entry which is preliminary data.</text>
</comment>
<reference evidence="3" key="1">
    <citation type="journal article" date="2015" name="Nat. Genet.">
        <title>The genome and transcriptome of the zoonotic hookworm Ancylostoma ceylanicum identify infection-specific gene families.</title>
        <authorList>
            <person name="Schwarz E.M."/>
            <person name="Hu Y."/>
            <person name="Antoshechkin I."/>
            <person name="Miller M.M."/>
            <person name="Sternberg P.W."/>
            <person name="Aroian R.V."/>
        </authorList>
    </citation>
    <scope>NUCLEOTIDE SEQUENCE</scope>
    <source>
        <strain evidence="3">HY135</strain>
    </source>
</reference>
<feature type="chain" id="PRO_5001489090" description="Secreted protein" evidence="1">
    <location>
        <begin position="29"/>
        <end position="75"/>
    </location>
</feature>
<keyword evidence="3" id="KW-1185">Reference proteome</keyword>